<dbReference type="AlphaFoldDB" id="A0A392TFX4"/>
<protein>
    <submittedName>
        <fullName evidence="2">Uncharacterized protein</fullName>
    </submittedName>
</protein>
<sequence>MSEYRERYKYHALVMRLAHFHVFCIEVRKPRARARSEKTIEKSLSKRKARDCSSS</sequence>
<evidence type="ECO:0000313" key="2">
    <source>
        <dbReference type="EMBL" id="MCI59026.1"/>
    </source>
</evidence>
<dbReference type="Proteomes" id="UP000265520">
    <property type="component" value="Unassembled WGS sequence"/>
</dbReference>
<feature type="compositionally biased region" description="Basic and acidic residues" evidence="1">
    <location>
        <begin position="35"/>
        <end position="44"/>
    </location>
</feature>
<feature type="region of interest" description="Disordered" evidence="1">
    <location>
        <begin position="35"/>
        <end position="55"/>
    </location>
</feature>
<evidence type="ECO:0000256" key="1">
    <source>
        <dbReference type="SAM" id="MobiDB-lite"/>
    </source>
</evidence>
<organism evidence="2 3">
    <name type="scientific">Trifolium medium</name>
    <dbReference type="NCBI Taxonomy" id="97028"/>
    <lineage>
        <taxon>Eukaryota</taxon>
        <taxon>Viridiplantae</taxon>
        <taxon>Streptophyta</taxon>
        <taxon>Embryophyta</taxon>
        <taxon>Tracheophyta</taxon>
        <taxon>Spermatophyta</taxon>
        <taxon>Magnoliopsida</taxon>
        <taxon>eudicotyledons</taxon>
        <taxon>Gunneridae</taxon>
        <taxon>Pentapetalae</taxon>
        <taxon>rosids</taxon>
        <taxon>fabids</taxon>
        <taxon>Fabales</taxon>
        <taxon>Fabaceae</taxon>
        <taxon>Papilionoideae</taxon>
        <taxon>50 kb inversion clade</taxon>
        <taxon>NPAAA clade</taxon>
        <taxon>Hologalegina</taxon>
        <taxon>IRL clade</taxon>
        <taxon>Trifolieae</taxon>
        <taxon>Trifolium</taxon>
    </lineage>
</organism>
<reference evidence="2 3" key="1">
    <citation type="journal article" date="2018" name="Front. Plant Sci.">
        <title>Red Clover (Trifolium pratense) and Zigzag Clover (T. medium) - A Picture of Genomic Similarities and Differences.</title>
        <authorList>
            <person name="Dluhosova J."/>
            <person name="Istvanek J."/>
            <person name="Nedelnik J."/>
            <person name="Repkova J."/>
        </authorList>
    </citation>
    <scope>NUCLEOTIDE SEQUENCE [LARGE SCALE GENOMIC DNA]</scope>
    <source>
        <strain evidence="3">cv. 10/8</strain>
        <tissue evidence="2">Leaf</tissue>
    </source>
</reference>
<dbReference type="EMBL" id="LXQA010555893">
    <property type="protein sequence ID" value="MCI59026.1"/>
    <property type="molecule type" value="Genomic_DNA"/>
</dbReference>
<accession>A0A392TFX4</accession>
<name>A0A392TFX4_9FABA</name>
<evidence type="ECO:0000313" key="3">
    <source>
        <dbReference type="Proteomes" id="UP000265520"/>
    </source>
</evidence>
<proteinExistence type="predicted"/>
<comment type="caution">
    <text evidence="2">The sequence shown here is derived from an EMBL/GenBank/DDBJ whole genome shotgun (WGS) entry which is preliminary data.</text>
</comment>
<keyword evidence="3" id="KW-1185">Reference proteome</keyword>
<feature type="non-terminal residue" evidence="2">
    <location>
        <position position="55"/>
    </location>
</feature>